<reference evidence="1 2" key="1">
    <citation type="submission" date="2019-09" db="EMBL/GenBank/DDBJ databases">
        <authorList>
            <person name="Lin J."/>
            <person name="Cucic S."/>
            <person name="Klem A."/>
            <person name="Kropinski A."/>
            <person name="Anany H."/>
        </authorList>
    </citation>
    <scope>NUCLEOTIDE SEQUENCE [LARGE SCALE GENOMIC DNA]</scope>
</reference>
<gene>
    <name evidence="1" type="ORF">ACEC001_1280</name>
</gene>
<evidence type="ECO:0000313" key="1">
    <source>
        <dbReference type="EMBL" id="QKN85966.1"/>
    </source>
</evidence>
<dbReference type="Proteomes" id="UP000515779">
    <property type="component" value="Segment"/>
</dbReference>
<evidence type="ECO:0000313" key="2">
    <source>
        <dbReference type="Proteomes" id="UP000515779"/>
    </source>
</evidence>
<protein>
    <submittedName>
        <fullName evidence="1">Uncharacterized protein</fullName>
    </submittedName>
</protein>
<accession>A0A7D4YUW1</accession>
<name>A0A7D4YUW1_9CAUD</name>
<dbReference type="EMBL" id="MN445185">
    <property type="protein sequence ID" value="QKN85966.1"/>
    <property type="molecule type" value="Genomic_DNA"/>
</dbReference>
<sequence>MGRVIRVARPMRLNRTPMINRDIGEAVKQLSNIDGYTFKVITLYDYPEGKVPQEALDKFVNVLDDCLKSPTDVNLIKLNTMSLELYRLRKMGIHARIGKGDQTLAEYWAKQ</sequence>
<organism evidence="1 2">
    <name type="scientific">Escherichia phage vB_EcoM_EC001</name>
    <dbReference type="NCBI Taxonomy" id="2739754"/>
    <lineage>
        <taxon>Viruses</taxon>
        <taxon>Duplodnaviria</taxon>
        <taxon>Heunggongvirae</taxon>
        <taxon>Uroviricota</taxon>
        <taxon>Caudoviricetes</taxon>
        <taxon>Chimalliviridae</taxon>
        <taxon>Seoulvirus</taxon>
        <taxon>Seoulvirus SPN3US</taxon>
    </lineage>
</organism>
<proteinExistence type="predicted"/>